<feature type="transmembrane region" description="Helical" evidence="12">
    <location>
        <begin position="98"/>
        <end position="116"/>
    </location>
</feature>
<sequence length="331" mass="35343">MKGQLRRATKWLAVITTVGMFVVLVMGATVTVTGSGEGCGTSWPLCNGRLIPEFAVATAIEYSHRIVTAIEGLLILGTAVGALAFWRDRREVRVLVPVMVFFLLLQAGLGALAVKFPTSDEVLALHFGISLVAFASVLLTTTIIFGIDNGRDALRDRLVPQGVRWGAWGLLVYTYGVVYLGAYVNHTDASLACLDWPLCQGSVFPGFTGPVGIVFSHRLAAVFLTLGIGWLFLWCWRARAVRPDLAWASVLTLAMLLGQSATGAAVVFSRLNLFSALSHGAVVTLYFGALAYICFGMLPRPRAVRESADFPAAAASASASYPAGTTRARVG</sequence>
<dbReference type="GO" id="GO:0016491">
    <property type="term" value="F:oxidoreductase activity"/>
    <property type="evidence" value="ECO:0007669"/>
    <property type="project" value="UniProtKB-KW"/>
</dbReference>
<feature type="transmembrane region" description="Helical" evidence="12">
    <location>
        <begin position="245"/>
        <end position="268"/>
    </location>
</feature>
<keyword evidence="6" id="KW-0560">Oxidoreductase</keyword>
<organism evidence="13">
    <name type="scientific">uncultured Thermomicrobiales bacterium</name>
    <dbReference type="NCBI Taxonomy" id="1645740"/>
    <lineage>
        <taxon>Bacteria</taxon>
        <taxon>Pseudomonadati</taxon>
        <taxon>Thermomicrobiota</taxon>
        <taxon>Thermomicrobia</taxon>
        <taxon>Thermomicrobiales</taxon>
        <taxon>environmental samples</taxon>
    </lineage>
</organism>
<evidence type="ECO:0000256" key="6">
    <source>
        <dbReference type="ARBA" id="ARBA00023002"/>
    </source>
</evidence>
<dbReference type="PANTHER" id="PTHR35457">
    <property type="entry name" value="HEME A SYNTHASE"/>
    <property type="match status" value="1"/>
</dbReference>
<keyword evidence="10" id="KW-1015">Disulfide bond</keyword>
<feature type="transmembrane region" description="Helical" evidence="12">
    <location>
        <begin position="66"/>
        <end position="86"/>
    </location>
</feature>
<dbReference type="InterPro" id="IPR003780">
    <property type="entry name" value="COX15/CtaA_fam"/>
</dbReference>
<proteinExistence type="predicted"/>
<keyword evidence="8" id="KW-0350">Heme biosynthesis</keyword>
<feature type="transmembrane region" description="Helical" evidence="12">
    <location>
        <begin position="165"/>
        <end position="184"/>
    </location>
</feature>
<dbReference type="GO" id="GO:0006784">
    <property type="term" value="P:heme A biosynthetic process"/>
    <property type="evidence" value="ECO:0007669"/>
    <property type="project" value="InterPro"/>
</dbReference>
<dbReference type="EMBL" id="CADCWN010000418">
    <property type="protein sequence ID" value="CAA9590793.1"/>
    <property type="molecule type" value="Genomic_DNA"/>
</dbReference>
<feature type="transmembrane region" description="Helical" evidence="12">
    <location>
        <begin position="274"/>
        <end position="295"/>
    </location>
</feature>
<evidence type="ECO:0000256" key="11">
    <source>
        <dbReference type="ARBA" id="ARBA00023444"/>
    </source>
</evidence>
<dbReference type="GO" id="GO:0046872">
    <property type="term" value="F:metal ion binding"/>
    <property type="evidence" value="ECO:0007669"/>
    <property type="project" value="UniProtKB-KW"/>
</dbReference>
<feature type="transmembrane region" description="Helical" evidence="12">
    <location>
        <begin position="12"/>
        <end position="34"/>
    </location>
</feature>
<keyword evidence="9 12" id="KW-0472">Membrane</keyword>
<evidence type="ECO:0000256" key="5">
    <source>
        <dbReference type="ARBA" id="ARBA00022989"/>
    </source>
</evidence>
<feature type="transmembrane region" description="Helical" evidence="12">
    <location>
        <begin position="211"/>
        <end position="233"/>
    </location>
</feature>
<comment type="pathway">
    <text evidence="11">Porphyrin-containing compound metabolism.</text>
</comment>
<dbReference type="PANTHER" id="PTHR35457:SF1">
    <property type="entry name" value="HEME A SYNTHASE"/>
    <property type="match status" value="1"/>
</dbReference>
<accession>A0A6J4VVL4</accession>
<reference evidence="13" key="1">
    <citation type="submission" date="2020-02" db="EMBL/GenBank/DDBJ databases">
        <authorList>
            <person name="Meier V. D."/>
        </authorList>
    </citation>
    <scope>NUCLEOTIDE SEQUENCE</scope>
    <source>
        <strain evidence="13">AVDCRST_MAG18</strain>
    </source>
</reference>
<evidence type="ECO:0000256" key="9">
    <source>
        <dbReference type="ARBA" id="ARBA00023136"/>
    </source>
</evidence>
<dbReference type="InterPro" id="IPR050450">
    <property type="entry name" value="COX15/CtaA_HemeA_synthase"/>
</dbReference>
<keyword evidence="5 12" id="KW-1133">Transmembrane helix</keyword>
<evidence type="ECO:0000313" key="13">
    <source>
        <dbReference type="EMBL" id="CAA9590793.1"/>
    </source>
</evidence>
<feature type="transmembrane region" description="Helical" evidence="12">
    <location>
        <begin position="122"/>
        <end position="145"/>
    </location>
</feature>
<dbReference type="GO" id="GO:0016020">
    <property type="term" value="C:membrane"/>
    <property type="evidence" value="ECO:0007669"/>
    <property type="project" value="UniProtKB-SubCell"/>
</dbReference>
<evidence type="ECO:0000256" key="12">
    <source>
        <dbReference type="SAM" id="Phobius"/>
    </source>
</evidence>
<keyword evidence="4" id="KW-0479">Metal-binding</keyword>
<keyword evidence="3 12" id="KW-0812">Transmembrane</keyword>
<comment type="subcellular location">
    <subcellularLocation>
        <location evidence="1">Membrane</location>
        <topology evidence="1">Multi-pass membrane protein</topology>
    </subcellularLocation>
</comment>
<protein>
    <submittedName>
        <fullName evidence="13">Heme A synthase, cytochrome oxidase biogenesis protein Cox15-CtaA</fullName>
    </submittedName>
</protein>
<evidence type="ECO:0000256" key="4">
    <source>
        <dbReference type="ARBA" id="ARBA00022723"/>
    </source>
</evidence>
<dbReference type="AlphaFoldDB" id="A0A6J4VVL4"/>
<name>A0A6J4VVL4_9BACT</name>
<evidence type="ECO:0000256" key="3">
    <source>
        <dbReference type="ARBA" id="ARBA00022692"/>
    </source>
</evidence>
<keyword evidence="2" id="KW-1003">Cell membrane</keyword>
<evidence type="ECO:0000256" key="2">
    <source>
        <dbReference type="ARBA" id="ARBA00022475"/>
    </source>
</evidence>
<keyword evidence="7" id="KW-0408">Iron</keyword>
<evidence type="ECO:0000256" key="8">
    <source>
        <dbReference type="ARBA" id="ARBA00023133"/>
    </source>
</evidence>
<evidence type="ECO:0000256" key="10">
    <source>
        <dbReference type="ARBA" id="ARBA00023157"/>
    </source>
</evidence>
<dbReference type="Pfam" id="PF02628">
    <property type="entry name" value="COX15-CtaA"/>
    <property type="match status" value="1"/>
</dbReference>
<evidence type="ECO:0000256" key="1">
    <source>
        <dbReference type="ARBA" id="ARBA00004141"/>
    </source>
</evidence>
<gene>
    <name evidence="13" type="ORF">AVDCRST_MAG18-5189</name>
</gene>
<evidence type="ECO:0000256" key="7">
    <source>
        <dbReference type="ARBA" id="ARBA00023004"/>
    </source>
</evidence>